<evidence type="ECO:0000313" key="2">
    <source>
        <dbReference type="Proteomes" id="UP000824120"/>
    </source>
</evidence>
<dbReference type="Pfam" id="PF13855">
    <property type="entry name" value="LRR_8"/>
    <property type="match status" value="1"/>
</dbReference>
<dbReference type="Proteomes" id="UP000824120">
    <property type="component" value="Chromosome 2"/>
</dbReference>
<protein>
    <submittedName>
        <fullName evidence="1">Uncharacterized protein</fullName>
    </submittedName>
</protein>
<dbReference type="SUPFAM" id="SSF52058">
    <property type="entry name" value="L domain-like"/>
    <property type="match status" value="1"/>
</dbReference>
<proteinExistence type="predicted"/>
<dbReference type="InterPro" id="IPR032675">
    <property type="entry name" value="LRR_dom_sf"/>
</dbReference>
<sequence length="93" mass="10357">MLHLERCFLDIQTGNVIRLDLKDTSGNCYRKKMGYLISGNSTCLEYLDLGENDFQGLATPTFLGSLEKLQYLNLTHSSLVGIPPSFGNLSNLQ</sequence>
<keyword evidence="2" id="KW-1185">Reference proteome</keyword>
<reference evidence="1 2" key="1">
    <citation type="submission" date="2020-09" db="EMBL/GenBank/DDBJ databases">
        <title>De no assembly of potato wild relative species, Solanum commersonii.</title>
        <authorList>
            <person name="Cho K."/>
        </authorList>
    </citation>
    <scope>NUCLEOTIDE SEQUENCE [LARGE SCALE GENOMIC DNA]</scope>
    <source>
        <strain evidence="1">LZ3.2</strain>
        <tissue evidence="1">Leaf</tissue>
    </source>
</reference>
<dbReference type="PANTHER" id="PTHR48065:SF69">
    <property type="entry name" value="OS07G0466500 PROTEIN"/>
    <property type="match status" value="1"/>
</dbReference>
<dbReference type="Gene3D" id="3.80.10.10">
    <property type="entry name" value="Ribonuclease Inhibitor"/>
    <property type="match status" value="1"/>
</dbReference>
<accession>A0A9J6AND5</accession>
<dbReference type="InterPro" id="IPR001611">
    <property type="entry name" value="Leu-rich_rpt"/>
</dbReference>
<organism evidence="1 2">
    <name type="scientific">Solanum commersonii</name>
    <name type="common">Commerson's wild potato</name>
    <name type="synonym">Commerson's nightshade</name>
    <dbReference type="NCBI Taxonomy" id="4109"/>
    <lineage>
        <taxon>Eukaryota</taxon>
        <taxon>Viridiplantae</taxon>
        <taxon>Streptophyta</taxon>
        <taxon>Embryophyta</taxon>
        <taxon>Tracheophyta</taxon>
        <taxon>Spermatophyta</taxon>
        <taxon>Magnoliopsida</taxon>
        <taxon>eudicotyledons</taxon>
        <taxon>Gunneridae</taxon>
        <taxon>Pentapetalae</taxon>
        <taxon>asterids</taxon>
        <taxon>lamiids</taxon>
        <taxon>Solanales</taxon>
        <taxon>Solanaceae</taxon>
        <taxon>Solanoideae</taxon>
        <taxon>Solaneae</taxon>
        <taxon>Solanum</taxon>
    </lineage>
</organism>
<name>A0A9J6AND5_SOLCO</name>
<dbReference type="EMBL" id="JACXVP010000002">
    <property type="protein sequence ID" value="KAG5626133.1"/>
    <property type="molecule type" value="Genomic_DNA"/>
</dbReference>
<dbReference type="AlphaFoldDB" id="A0A9J6AND5"/>
<evidence type="ECO:0000313" key="1">
    <source>
        <dbReference type="EMBL" id="KAG5626133.1"/>
    </source>
</evidence>
<dbReference type="OrthoDB" id="1937783at2759"/>
<dbReference type="PANTHER" id="PTHR48065">
    <property type="entry name" value="OS10G0469600 PROTEIN"/>
    <property type="match status" value="1"/>
</dbReference>
<gene>
    <name evidence="1" type="ORF">H5410_011351</name>
</gene>
<comment type="caution">
    <text evidence="1">The sequence shown here is derived from an EMBL/GenBank/DDBJ whole genome shotgun (WGS) entry which is preliminary data.</text>
</comment>